<protein>
    <submittedName>
        <fullName evidence="1">Uncharacterized protein</fullName>
    </submittedName>
</protein>
<organism evidence="1 2">
    <name type="scientific">Solea senegalensis</name>
    <name type="common">Senegalese sole</name>
    <dbReference type="NCBI Taxonomy" id="28829"/>
    <lineage>
        <taxon>Eukaryota</taxon>
        <taxon>Metazoa</taxon>
        <taxon>Chordata</taxon>
        <taxon>Craniata</taxon>
        <taxon>Vertebrata</taxon>
        <taxon>Euteleostomi</taxon>
        <taxon>Actinopterygii</taxon>
        <taxon>Neopterygii</taxon>
        <taxon>Teleostei</taxon>
        <taxon>Neoteleostei</taxon>
        <taxon>Acanthomorphata</taxon>
        <taxon>Carangaria</taxon>
        <taxon>Pleuronectiformes</taxon>
        <taxon>Pleuronectoidei</taxon>
        <taxon>Soleidae</taxon>
        <taxon>Solea</taxon>
    </lineage>
</organism>
<gene>
    <name evidence="1" type="ORF">JOB18_046972</name>
</gene>
<comment type="caution">
    <text evidence="1">The sequence shown here is derived from an EMBL/GenBank/DDBJ whole genome shotgun (WGS) entry which is preliminary data.</text>
</comment>
<keyword evidence="2" id="KW-1185">Reference proteome</keyword>
<reference evidence="1 2" key="1">
    <citation type="journal article" date="2021" name="Sci. Rep.">
        <title>Chromosome anchoring in Senegalese sole (Solea senegalensis) reveals sex-associated markers and genome rearrangements in flatfish.</title>
        <authorList>
            <person name="Guerrero-Cozar I."/>
            <person name="Gomez-Garrido J."/>
            <person name="Berbel C."/>
            <person name="Martinez-Blanch J.F."/>
            <person name="Alioto T."/>
            <person name="Claros M.G."/>
            <person name="Gagnaire P.A."/>
            <person name="Manchado M."/>
        </authorList>
    </citation>
    <scope>NUCLEOTIDE SEQUENCE [LARGE SCALE GENOMIC DNA]</scope>
    <source>
        <strain evidence="1">Sse05_10M</strain>
    </source>
</reference>
<sequence length="122" mass="13266">MNSHQAGAANLFSDYGATGQRPDWRHVQVCATQSHDKDVRLLKGETRKIRGGEDGATCKPPETAFMEDCDSLCSNTTANIPLKDGGVNKCQTDLSSYLPSVQQQNFNGWNCPPQPALLPSQT</sequence>
<dbReference type="EMBL" id="JAGKHQ010000018">
    <property type="protein sequence ID" value="KAG7487124.1"/>
    <property type="molecule type" value="Genomic_DNA"/>
</dbReference>
<evidence type="ECO:0000313" key="2">
    <source>
        <dbReference type="Proteomes" id="UP000693946"/>
    </source>
</evidence>
<evidence type="ECO:0000313" key="1">
    <source>
        <dbReference type="EMBL" id="KAG7487124.1"/>
    </source>
</evidence>
<dbReference type="Proteomes" id="UP000693946">
    <property type="component" value="Linkage Group LG6"/>
</dbReference>
<proteinExistence type="predicted"/>
<dbReference type="AlphaFoldDB" id="A0AAV6QC22"/>
<name>A0AAV6QC22_SOLSE</name>
<accession>A0AAV6QC22</accession>